<evidence type="ECO:0000313" key="3">
    <source>
        <dbReference type="Proteomes" id="UP000198287"/>
    </source>
</evidence>
<name>A0A226DW48_FOLCA</name>
<evidence type="ECO:0008006" key="4">
    <source>
        <dbReference type="Google" id="ProtNLM"/>
    </source>
</evidence>
<feature type="transmembrane region" description="Helical" evidence="1">
    <location>
        <begin position="59"/>
        <end position="80"/>
    </location>
</feature>
<feature type="transmembrane region" description="Helical" evidence="1">
    <location>
        <begin position="100"/>
        <end position="120"/>
    </location>
</feature>
<keyword evidence="1" id="KW-0812">Transmembrane</keyword>
<gene>
    <name evidence="2" type="ORF">Fcan01_16054</name>
</gene>
<evidence type="ECO:0000313" key="2">
    <source>
        <dbReference type="EMBL" id="OXA49705.1"/>
    </source>
</evidence>
<feature type="transmembrane region" description="Helical" evidence="1">
    <location>
        <begin position="281"/>
        <end position="301"/>
    </location>
</feature>
<organism evidence="2 3">
    <name type="scientific">Folsomia candida</name>
    <name type="common">Springtail</name>
    <dbReference type="NCBI Taxonomy" id="158441"/>
    <lineage>
        <taxon>Eukaryota</taxon>
        <taxon>Metazoa</taxon>
        <taxon>Ecdysozoa</taxon>
        <taxon>Arthropoda</taxon>
        <taxon>Hexapoda</taxon>
        <taxon>Collembola</taxon>
        <taxon>Entomobryomorpha</taxon>
        <taxon>Isotomoidea</taxon>
        <taxon>Isotomidae</taxon>
        <taxon>Proisotominae</taxon>
        <taxon>Folsomia</taxon>
    </lineage>
</organism>
<dbReference type="Proteomes" id="UP000198287">
    <property type="component" value="Unassembled WGS sequence"/>
</dbReference>
<reference evidence="2 3" key="1">
    <citation type="submission" date="2015-12" db="EMBL/GenBank/DDBJ databases">
        <title>The genome of Folsomia candida.</title>
        <authorList>
            <person name="Faddeeva A."/>
            <person name="Derks M.F."/>
            <person name="Anvar Y."/>
            <person name="Smit S."/>
            <person name="Van Straalen N."/>
            <person name="Roelofs D."/>
        </authorList>
    </citation>
    <scope>NUCLEOTIDE SEQUENCE [LARGE SCALE GENOMIC DNA]</scope>
    <source>
        <strain evidence="2 3">VU population</strain>
        <tissue evidence="2">Whole body</tissue>
    </source>
</reference>
<protein>
    <recommendedName>
        <fullName evidence="4">Gustatory receptor</fullName>
    </recommendedName>
</protein>
<comment type="caution">
    <text evidence="2">The sequence shown here is derived from an EMBL/GenBank/DDBJ whole genome shotgun (WGS) entry which is preliminary data.</text>
</comment>
<feature type="transmembrane region" description="Helical" evidence="1">
    <location>
        <begin position="214"/>
        <end position="233"/>
    </location>
</feature>
<accession>A0A226DW48</accession>
<feature type="transmembrane region" description="Helical" evidence="1">
    <location>
        <begin position="307"/>
        <end position="330"/>
    </location>
</feature>
<dbReference type="AlphaFoldDB" id="A0A226DW48"/>
<evidence type="ECO:0000256" key="1">
    <source>
        <dbReference type="SAM" id="Phobius"/>
    </source>
</evidence>
<keyword evidence="1" id="KW-0472">Membrane</keyword>
<dbReference type="EMBL" id="LNIX01000010">
    <property type="protein sequence ID" value="OXA49705.1"/>
    <property type="molecule type" value="Genomic_DNA"/>
</dbReference>
<sequence>MDNLLRKLASPFSHSETSYLSLMSWLTKWSLRSFAIPLTSESGGKEGTRFLIIDKIRHWVIYVCTALIWFFYNVMYSFWFYKNIYNSNGSISLPVWQKVIAFYFLISYDMIFGLHVCLLFRKRELLQVLKTCVWIEKKCVGRGASDYAKINILSNLDACKFSLFAIPVMLGALGIFRPCMPPSIANAVLLQCRDGWSDQDAALWFRLINGFMQGYVWFSVPAVMVVTISRLMLYPSVMVELWIKMIEGQLAHYKYAIHGLSAFRVAQVFQNLVNSVMGKPLITIFVSLSIMCQIISLYVIITSWEKISFGVSAFFYLMGIDFFVVIHITLHSLSKSYVVTVKFAKNMTSLRSQNAWFKKFLRSCPPLKVGMGDGKFFDGLTSFIIWQFCVDRLINMLLLDK</sequence>
<keyword evidence="3" id="KW-1185">Reference proteome</keyword>
<proteinExistence type="predicted"/>
<keyword evidence="1" id="KW-1133">Transmembrane helix</keyword>